<comment type="caution">
    <text evidence="1">The sequence shown here is derived from an EMBL/GenBank/DDBJ whole genome shotgun (WGS) entry which is preliminary data.</text>
</comment>
<reference evidence="1 2" key="1">
    <citation type="journal article" date="2018" name="Front. Plant Sci.">
        <title>Red Clover (Trifolium pratense) and Zigzag Clover (T. medium) - A Picture of Genomic Similarities and Differences.</title>
        <authorList>
            <person name="Dluhosova J."/>
            <person name="Istvanek J."/>
            <person name="Nedelnik J."/>
            <person name="Repkova J."/>
        </authorList>
    </citation>
    <scope>NUCLEOTIDE SEQUENCE [LARGE SCALE GENOMIC DNA]</scope>
    <source>
        <strain evidence="2">cv. 10/8</strain>
        <tissue evidence="1">Leaf</tissue>
    </source>
</reference>
<evidence type="ECO:0000313" key="1">
    <source>
        <dbReference type="EMBL" id="MCI86877.1"/>
    </source>
</evidence>
<protein>
    <submittedName>
        <fullName evidence="1">Uncharacterized protein</fullName>
    </submittedName>
</protein>
<feature type="non-terminal residue" evidence="1">
    <location>
        <position position="63"/>
    </location>
</feature>
<accession>A0A392VG61</accession>
<dbReference type="AlphaFoldDB" id="A0A392VG61"/>
<sequence length="63" mass="7113">MISFIVENITSQQNSVLIHTSHSPKNSLDALNPTLSTIRIVASFEDRRFVVHEPFQSQFILSA</sequence>
<evidence type="ECO:0000313" key="2">
    <source>
        <dbReference type="Proteomes" id="UP000265520"/>
    </source>
</evidence>
<dbReference type="EMBL" id="LXQA011152115">
    <property type="protein sequence ID" value="MCI86877.1"/>
    <property type="molecule type" value="Genomic_DNA"/>
</dbReference>
<name>A0A392VG61_9FABA</name>
<dbReference type="Proteomes" id="UP000265520">
    <property type="component" value="Unassembled WGS sequence"/>
</dbReference>
<keyword evidence="2" id="KW-1185">Reference proteome</keyword>
<organism evidence="1 2">
    <name type="scientific">Trifolium medium</name>
    <dbReference type="NCBI Taxonomy" id="97028"/>
    <lineage>
        <taxon>Eukaryota</taxon>
        <taxon>Viridiplantae</taxon>
        <taxon>Streptophyta</taxon>
        <taxon>Embryophyta</taxon>
        <taxon>Tracheophyta</taxon>
        <taxon>Spermatophyta</taxon>
        <taxon>Magnoliopsida</taxon>
        <taxon>eudicotyledons</taxon>
        <taxon>Gunneridae</taxon>
        <taxon>Pentapetalae</taxon>
        <taxon>rosids</taxon>
        <taxon>fabids</taxon>
        <taxon>Fabales</taxon>
        <taxon>Fabaceae</taxon>
        <taxon>Papilionoideae</taxon>
        <taxon>50 kb inversion clade</taxon>
        <taxon>NPAAA clade</taxon>
        <taxon>Hologalegina</taxon>
        <taxon>IRL clade</taxon>
        <taxon>Trifolieae</taxon>
        <taxon>Trifolium</taxon>
    </lineage>
</organism>
<proteinExistence type="predicted"/>